<reference evidence="1" key="1">
    <citation type="journal article" date="2014" name="Int. J. Syst. Evol. Microbiol.">
        <title>Complete genome sequence of Corynebacterium casei LMG S-19264T (=DSM 44701T), isolated from a smear-ripened cheese.</title>
        <authorList>
            <consortium name="US DOE Joint Genome Institute (JGI-PGF)"/>
            <person name="Walter F."/>
            <person name="Albersmeier A."/>
            <person name="Kalinowski J."/>
            <person name="Ruckert C."/>
        </authorList>
    </citation>
    <scope>NUCLEOTIDE SEQUENCE</scope>
    <source>
        <strain evidence="1">CGMCC 1.12426</strain>
    </source>
</reference>
<dbReference type="OrthoDB" id="7628592at2"/>
<sequence>MPEHALSTLIDEIAARGKVASEDVRRLRQAIYGGDGAVSLAEAAGLFRLNEQVSDADSAWHELFPEAMADLLVHQVHPAGYITEDLAAWLIRAVSHDGRVCTRTELDAVIHVLEKARQAPRALEVFALRIVKDSVISGTGATRGGHDLEPGVILDGEVELLRRLLYAGAGCGSIAISRPEAEVLFDINEATSQARNAPAWSELFAKAIANHVMALSGFTPPPREVALAREDWLAGEGGFDGGMKGFFRAMFGGGLAGIRDAYREDEPDAAAARGAAMEAEIAVNEVVTETEAEWLVERIGRDGVLHDNEKALLRFISEESPVIHPALRALFEKV</sequence>
<accession>A0A916TLB2</accession>
<gene>
    <name evidence="1" type="ORF">GCM10011316_22800</name>
</gene>
<dbReference type="RefSeq" id="WP_150496243.1">
    <property type="nucleotide sequence ID" value="NZ_BMFA01000006.1"/>
</dbReference>
<organism evidence="1 2">
    <name type="scientific">Roseibium aquae</name>
    <dbReference type="NCBI Taxonomy" id="1323746"/>
    <lineage>
        <taxon>Bacteria</taxon>
        <taxon>Pseudomonadati</taxon>
        <taxon>Pseudomonadota</taxon>
        <taxon>Alphaproteobacteria</taxon>
        <taxon>Hyphomicrobiales</taxon>
        <taxon>Stappiaceae</taxon>
        <taxon>Roseibium</taxon>
    </lineage>
</organism>
<evidence type="ECO:0000313" key="1">
    <source>
        <dbReference type="EMBL" id="GGB50139.1"/>
    </source>
</evidence>
<dbReference type="EMBL" id="BMFA01000006">
    <property type="protein sequence ID" value="GGB50139.1"/>
    <property type="molecule type" value="Genomic_DNA"/>
</dbReference>
<protein>
    <submittedName>
        <fullName evidence="1">Uncharacterized protein</fullName>
    </submittedName>
</protein>
<proteinExistence type="predicted"/>
<evidence type="ECO:0000313" key="2">
    <source>
        <dbReference type="Proteomes" id="UP000605148"/>
    </source>
</evidence>
<keyword evidence="2" id="KW-1185">Reference proteome</keyword>
<comment type="caution">
    <text evidence="1">The sequence shown here is derived from an EMBL/GenBank/DDBJ whole genome shotgun (WGS) entry which is preliminary data.</text>
</comment>
<dbReference type="AlphaFoldDB" id="A0A916TLB2"/>
<dbReference type="Proteomes" id="UP000605148">
    <property type="component" value="Unassembled WGS sequence"/>
</dbReference>
<name>A0A916TLB2_9HYPH</name>
<reference evidence="1" key="2">
    <citation type="submission" date="2020-09" db="EMBL/GenBank/DDBJ databases">
        <authorList>
            <person name="Sun Q."/>
            <person name="Zhou Y."/>
        </authorList>
    </citation>
    <scope>NUCLEOTIDE SEQUENCE</scope>
    <source>
        <strain evidence="1">CGMCC 1.12426</strain>
    </source>
</reference>